<dbReference type="Ensembl" id="ENSGMOT00000042311.1">
    <property type="protein sequence ID" value="ENSGMOP00000023340.1"/>
    <property type="gene ID" value="ENSGMOG00000022934.1"/>
</dbReference>
<dbReference type="AlphaFoldDB" id="A0A8C4ZYH8"/>
<organism evidence="1 2">
    <name type="scientific">Gadus morhua</name>
    <name type="common">Atlantic cod</name>
    <dbReference type="NCBI Taxonomy" id="8049"/>
    <lineage>
        <taxon>Eukaryota</taxon>
        <taxon>Metazoa</taxon>
        <taxon>Chordata</taxon>
        <taxon>Craniata</taxon>
        <taxon>Vertebrata</taxon>
        <taxon>Euteleostomi</taxon>
        <taxon>Actinopterygii</taxon>
        <taxon>Neopterygii</taxon>
        <taxon>Teleostei</taxon>
        <taxon>Neoteleostei</taxon>
        <taxon>Acanthomorphata</taxon>
        <taxon>Zeiogadaria</taxon>
        <taxon>Gadariae</taxon>
        <taxon>Gadiformes</taxon>
        <taxon>Gadoidei</taxon>
        <taxon>Gadidae</taxon>
        <taxon>Gadus</taxon>
    </lineage>
</organism>
<sequence>MAEEAAQRGWSSGLIEIGMAFLNWLSTQSDSSRETLMTLTGIGVARELFNRLTGQDRVDYFKKECIRSIAEFVQTHPRASEPELSAEVNKNVLLFAARVKALESAPIF</sequence>
<proteinExistence type="predicted"/>
<dbReference type="GeneTree" id="ENSGT00610000087474"/>
<dbReference type="Proteomes" id="UP000694546">
    <property type="component" value="Chromosome 6"/>
</dbReference>
<accession>A0A8C4ZYH8</accession>
<evidence type="ECO:0000313" key="1">
    <source>
        <dbReference type="Ensembl" id="ENSGMOP00000023340.1"/>
    </source>
</evidence>
<evidence type="ECO:0000313" key="2">
    <source>
        <dbReference type="Proteomes" id="UP000694546"/>
    </source>
</evidence>
<dbReference type="OMA" id="YKRECIL"/>
<reference evidence="1" key="1">
    <citation type="submission" date="2025-08" db="UniProtKB">
        <authorList>
            <consortium name="Ensembl"/>
        </authorList>
    </citation>
    <scope>IDENTIFICATION</scope>
</reference>
<reference evidence="1" key="2">
    <citation type="submission" date="2025-09" db="UniProtKB">
        <authorList>
            <consortium name="Ensembl"/>
        </authorList>
    </citation>
    <scope>IDENTIFICATION</scope>
</reference>
<name>A0A8C4ZYH8_GADMO</name>
<keyword evidence="2" id="KW-1185">Reference proteome</keyword>
<protein>
    <submittedName>
        <fullName evidence="1">Uncharacterized protein</fullName>
    </submittedName>
</protein>